<dbReference type="InterPro" id="IPR003754">
    <property type="entry name" value="4pyrrol_synth_uPrphyn_synth"/>
</dbReference>
<feature type="region of interest" description="Disordered" evidence="1">
    <location>
        <begin position="399"/>
        <end position="427"/>
    </location>
</feature>
<dbReference type="PANTHER" id="PTHR12390:SF0">
    <property type="entry name" value="UROPORPHYRINOGEN-III SYNTHASE"/>
    <property type="match status" value="1"/>
</dbReference>
<feature type="region of interest" description="Disordered" evidence="1">
    <location>
        <begin position="146"/>
        <end position="178"/>
    </location>
</feature>
<dbReference type="GO" id="GO:0004852">
    <property type="term" value="F:uroporphyrinogen-III synthase activity"/>
    <property type="evidence" value="ECO:0007669"/>
    <property type="project" value="UniProtKB-EC"/>
</dbReference>
<protein>
    <submittedName>
        <fullName evidence="3">Uroporphyrinogen-III synthase</fullName>
        <ecNumber evidence="3">4.2.1.75</ecNumber>
    </submittedName>
</protein>
<dbReference type="AlphaFoldDB" id="A0AAN6IVU2"/>
<comment type="caution">
    <text evidence="3">The sequence shown here is derived from an EMBL/GenBank/DDBJ whole genome shotgun (WGS) entry which is preliminary data.</text>
</comment>
<organism evidence="3 4">
    <name type="scientific">Exophiala dermatitidis</name>
    <name type="common">Black yeast-like fungus</name>
    <name type="synonym">Wangiella dermatitidis</name>
    <dbReference type="NCBI Taxonomy" id="5970"/>
    <lineage>
        <taxon>Eukaryota</taxon>
        <taxon>Fungi</taxon>
        <taxon>Dikarya</taxon>
        <taxon>Ascomycota</taxon>
        <taxon>Pezizomycotina</taxon>
        <taxon>Eurotiomycetes</taxon>
        <taxon>Chaetothyriomycetidae</taxon>
        <taxon>Chaetothyriales</taxon>
        <taxon>Herpotrichiellaceae</taxon>
        <taxon>Exophiala</taxon>
    </lineage>
</organism>
<evidence type="ECO:0000313" key="3">
    <source>
        <dbReference type="EMBL" id="KAJ8989131.1"/>
    </source>
</evidence>
<dbReference type="InterPro" id="IPR039793">
    <property type="entry name" value="UROS/Hem4"/>
</dbReference>
<dbReference type="InterPro" id="IPR036108">
    <property type="entry name" value="4pyrrol_syn_uPrphyn_synt_sf"/>
</dbReference>
<evidence type="ECO:0000313" key="4">
    <source>
        <dbReference type="Proteomes" id="UP001161757"/>
    </source>
</evidence>
<dbReference type="SUPFAM" id="SSF69618">
    <property type="entry name" value="HemD-like"/>
    <property type="match status" value="2"/>
</dbReference>
<dbReference type="Proteomes" id="UP001161757">
    <property type="component" value="Unassembled WGS sequence"/>
</dbReference>
<dbReference type="Gene3D" id="3.40.50.10090">
    <property type="match status" value="1"/>
</dbReference>
<dbReference type="EC" id="4.2.1.75" evidence="3"/>
<dbReference type="GO" id="GO:0005829">
    <property type="term" value="C:cytosol"/>
    <property type="evidence" value="ECO:0007669"/>
    <property type="project" value="TreeGrafter"/>
</dbReference>
<feature type="domain" description="Tetrapyrrole biosynthesis uroporphyrinogen III synthase" evidence="2">
    <location>
        <begin position="292"/>
        <end position="397"/>
    </location>
</feature>
<name>A0AAN6IVU2_EXODE</name>
<dbReference type="Pfam" id="PF02602">
    <property type="entry name" value="HEM4"/>
    <property type="match status" value="1"/>
</dbReference>
<dbReference type="GO" id="GO:0006780">
    <property type="term" value="P:uroporphyrinogen III biosynthetic process"/>
    <property type="evidence" value="ECO:0007669"/>
    <property type="project" value="InterPro"/>
</dbReference>
<proteinExistence type="predicted"/>
<accession>A0AAN6IVU2</accession>
<dbReference type="PANTHER" id="PTHR12390">
    <property type="entry name" value="UROPORPHYRINOGEN III SYNTHASE"/>
    <property type="match status" value="1"/>
</dbReference>
<keyword evidence="3" id="KW-0456">Lyase</keyword>
<sequence length="478" mass="52137">MAAHPPSSSLTIPVLLLKTRSQPHDAYEEYFATTPASARNTTQQEEAIGATSPSSSYSFVPQFVPVLEHRPHVENLAVLKEALESETLSQRYGGMIFTSQRAVEAWTEVVKSVEREHISNHRVSQSYVGESIQLGSGIGVIEGDGIQQSSREQTEQTAAKDGNTAKCAQSSPSAGSSSFPIYSVGPATSRALNTLVSECGLASSPSSSNKPSPFARLAPVVLGEHGTGAQLGQYILSHYNARDEQSIYTTRPTRDGVAAVGERHNKQHSIEEKLEDIRSRTVHENQDQQQNQENQRKKGLLFLVGEQRRDIIPKTLMDPENKLHPRQRISVDEVEVYSTDVMSSFQRDFEAMIRSSKLDKSPIVVVVVFSPQGSESMLRALGFIDESNRLTAAATGRWENRDRPANSRHHVGGAAQGDSDAVDQDDQPQTYVIVTIGPTTRDHLKTKFGFDADVCAAKPSPEGVGEGVKAFLSSKGLI</sequence>
<evidence type="ECO:0000259" key="2">
    <source>
        <dbReference type="Pfam" id="PF02602"/>
    </source>
</evidence>
<evidence type="ECO:0000256" key="1">
    <source>
        <dbReference type="SAM" id="MobiDB-lite"/>
    </source>
</evidence>
<feature type="compositionally biased region" description="Polar residues" evidence="1">
    <location>
        <begin position="146"/>
        <end position="157"/>
    </location>
</feature>
<gene>
    <name evidence="3" type="primary">HEM4</name>
    <name evidence="3" type="ORF">HRR80_006858</name>
</gene>
<reference evidence="3" key="1">
    <citation type="submission" date="2023-01" db="EMBL/GenBank/DDBJ databases">
        <title>Exophiala dermititidis isolated from Cystic Fibrosis Patient.</title>
        <authorList>
            <person name="Kurbessoian T."/>
            <person name="Crocker A."/>
            <person name="Murante D."/>
            <person name="Hogan D.A."/>
            <person name="Stajich J.E."/>
        </authorList>
    </citation>
    <scope>NUCLEOTIDE SEQUENCE</scope>
    <source>
        <strain evidence="3">Ex8</strain>
    </source>
</reference>
<dbReference type="EMBL" id="JAJGCB010000015">
    <property type="protein sequence ID" value="KAJ8989131.1"/>
    <property type="molecule type" value="Genomic_DNA"/>
</dbReference>